<keyword evidence="1" id="KW-0812">Transmembrane</keyword>
<dbReference type="Pfam" id="PF02517">
    <property type="entry name" value="Rce1-like"/>
    <property type="match status" value="1"/>
</dbReference>
<feature type="transmembrane region" description="Helical" evidence="1">
    <location>
        <begin position="54"/>
        <end position="76"/>
    </location>
</feature>
<evidence type="ECO:0000259" key="2">
    <source>
        <dbReference type="Pfam" id="PF02517"/>
    </source>
</evidence>
<keyword evidence="4" id="KW-0378">Hydrolase</keyword>
<keyword evidence="1" id="KW-0472">Membrane</keyword>
<feature type="transmembrane region" description="Helical" evidence="1">
    <location>
        <begin position="144"/>
        <end position="170"/>
    </location>
</feature>
<evidence type="ECO:0000313" key="4">
    <source>
        <dbReference type="EMBL" id="RDU50883.1"/>
    </source>
</evidence>
<keyword evidence="4" id="KW-0645">Protease</keyword>
<gene>
    <name evidence="4" type="ORF">DWU89_01710</name>
    <name evidence="3" type="ORF">H8784_01690</name>
</gene>
<comment type="caution">
    <text evidence="4">The sequence shown here is derived from an EMBL/GenBank/DDBJ whole genome shotgun (WGS) entry which is preliminary data.</text>
</comment>
<protein>
    <submittedName>
        <fullName evidence="4">CPBP family intramembrane metalloprotease</fullName>
    </submittedName>
</protein>
<feature type="transmembrane region" description="Helical" evidence="1">
    <location>
        <begin position="12"/>
        <end position="42"/>
    </location>
</feature>
<dbReference type="AlphaFoldDB" id="A0A3D8HJ32"/>
<dbReference type="GO" id="GO:0080120">
    <property type="term" value="P:CAAX-box protein maturation"/>
    <property type="evidence" value="ECO:0007669"/>
    <property type="project" value="UniProtKB-ARBA"/>
</dbReference>
<sequence length="299" mass="33517">MFLKGIYAGKPAFFQLFVLLLLVLFGAIFSSLIAMGIFYMVYGFQSDIMQYPDMMRLVQLISAVGTFLFPAVALAWTCSNNPKEYLSIGKIPKGQILLLTLVSIFLLSPSISLAGLLNKQMELPSFMEPVENWMRAQEKTAEELTLMLLAGKGIVTLLFNLLVIALAAGITEEFLFRGAVQRVIGGWTRNHHIIIWSAAILFSAFHMQFFGFLPRMLLGAYFGYLLYWGRNIWIPVFAHFTNNAFAVISMSDAKLKDNEFITGDISAQNLLPYTVIAIISLFLFYACAKKIKQLTAAKN</sequence>
<evidence type="ECO:0000313" key="3">
    <source>
        <dbReference type="EMBL" id="MBC8600428.1"/>
    </source>
</evidence>
<dbReference type="Proteomes" id="UP000629596">
    <property type="component" value="Unassembled WGS sequence"/>
</dbReference>
<reference evidence="3 6" key="2">
    <citation type="submission" date="2020-08" db="EMBL/GenBank/DDBJ databases">
        <title>Genome public.</title>
        <authorList>
            <person name="Liu C."/>
            <person name="Sun Q."/>
        </authorList>
    </citation>
    <scope>NUCLEOTIDE SEQUENCE [LARGE SCALE GENOMIC DNA]</scope>
    <source>
        <strain evidence="3 6">426_9</strain>
    </source>
</reference>
<feature type="transmembrane region" description="Helical" evidence="1">
    <location>
        <begin position="96"/>
        <end position="117"/>
    </location>
</feature>
<accession>A0A3D8HJ32</accession>
<dbReference type="GO" id="GO:0006508">
    <property type="term" value="P:proteolysis"/>
    <property type="evidence" value="ECO:0007669"/>
    <property type="project" value="UniProtKB-KW"/>
</dbReference>
<dbReference type="GO" id="GO:0008237">
    <property type="term" value="F:metallopeptidase activity"/>
    <property type="evidence" value="ECO:0007669"/>
    <property type="project" value="UniProtKB-KW"/>
</dbReference>
<feature type="transmembrane region" description="Helical" evidence="1">
    <location>
        <begin position="193"/>
        <end position="213"/>
    </location>
</feature>
<dbReference type="EMBL" id="QREV01000003">
    <property type="protein sequence ID" value="RDU50883.1"/>
    <property type="molecule type" value="Genomic_DNA"/>
</dbReference>
<keyword evidence="4" id="KW-0482">Metalloprotease</keyword>
<evidence type="ECO:0000313" key="5">
    <source>
        <dbReference type="Proteomes" id="UP000256321"/>
    </source>
</evidence>
<organism evidence="4 5">
    <name type="scientific">Parabacteroides acidifaciens</name>
    <dbReference type="NCBI Taxonomy" id="2290935"/>
    <lineage>
        <taxon>Bacteria</taxon>
        <taxon>Pseudomonadati</taxon>
        <taxon>Bacteroidota</taxon>
        <taxon>Bacteroidia</taxon>
        <taxon>Bacteroidales</taxon>
        <taxon>Tannerellaceae</taxon>
        <taxon>Parabacteroides</taxon>
    </lineage>
</organism>
<feature type="transmembrane region" description="Helical" evidence="1">
    <location>
        <begin position="270"/>
        <end position="288"/>
    </location>
</feature>
<dbReference type="EMBL" id="JACRTI010000003">
    <property type="protein sequence ID" value="MBC8600428.1"/>
    <property type="molecule type" value="Genomic_DNA"/>
</dbReference>
<feature type="domain" description="CAAX prenyl protease 2/Lysostaphin resistance protein A-like" evidence="2">
    <location>
        <begin position="156"/>
        <end position="245"/>
    </location>
</feature>
<evidence type="ECO:0000256" key="1">
    <source>
        <dbReference type="SAM" id="Phobius"/>
    </source>
</evidence>
<reference evidence="4 5" key="1">
    <citation type="submission" date="2018-07" db="EMBL/GenBank/DDBJ databases">
        <title>Parabacteroides acidifaciens nov. sp., isolated from human feces.</title>
        <authorList>
            <person name="Wang Y.J."/>
        </authorList>
    </citation>
    <scope>NUCLEOTIDE SEQUENCE [LARGE SCALE GENOMIC DNA]</scope>
    <source>
        <strain evidence="4 5">426-9</strain>
    </source>
</reference>
<dbReference type="RefSeq" id="WP_115498102.1">
    <property type="nucleotide sequence ID" value="NZ_JACRTI010000003.1"/>
</dbReference>
<proteinExistence type="predicted"/>
<evidence type="ECO:0000313" key="6">
    <source>
        <dbReference type="Proteomes" id="UP000629596"/>
    </source>
</evidence>
<dbReference type="Proteomes" id="UP000256321">
    <property type="component" value="Unassembled WGS sequence"/>
</dbReference>
<feature type="transmembrane region" description="Helical" evidence="1">
    <location>
        <begin position="225"/>
        <end position="250"/>
    </location>
</feature>
<name>A0A3D8HJ32_9BACT</name>
<dbReference type="GO" id="GO:0004175">
    <property type="term" value="F:endopeptidase activity"/>
    <property type="evidence" value="ECO:0007669"/>
    <property type="project" value="UniProtKB-ARBA"/>
</dbReference>
<keyword evidence="6" id="KW-1185">Reference proteome</keyword>
<dbReference type="InterPro" id="IPR003675">
    <property type="entry name" value="Rce1/LyrA-like_dom"/>
</dbReference>
<keyword evidence="1" id="KW-1133">Transmembrane helix</keyword>